<evidence type="ECO:0000313" key="2">
    <source>
        <dbReference type="Proteomes" id="UP000314294"/>
    </source>
</evidence>
<proteinExistence type="predicted"/>
<dbReference type="EMBL" id="SRLO01005756">
    <property type="protein sequence ID" value="TNN29349.1"/>
    <property type="molecule type" value="Genomic_DNA"/>
</dbReference>
<evidence type="ECO:0000313" key="1">
    <source>
        <dbReference type="EMBL" id="TNN29349.1"/>
    </source>
</evidence>
<organism evidence="1 2">
    <name type="scientific">Liparis tanakae</name>
    <name type="common">Tanaka's snailfish</name>
    <dbReference type="NCBI Taxonomy" id="230148"/>
    <lineage>
        <taxon>Eukaryota</taxon>
        <taxon>Metazoa</taxon>
        <taxon>Chordata</taxon>
        <taxon>Craniata</taxon>
        <taxon>Vertebrata</taxon>
        <taxon>Euteleostomi</taxon>
        <taxon>Actinopterygii</taxon>
        <taxon>Neopterygii</taxon>
        <taxon>Teleostei</taxon>
        <taxon>Neoteleostei</taxon>
        <taxon>Acanthomorphata</taxon>
        <taxon>Eupercaria</taxon>
        <taxon>Perciformes</taxon>
        <taxon>Cottioidei</taxon>
        <taxon>Cottales</taxon>
        <taxon>Liparidae</taxon>
        <taxon>Liparis</taxon>
    </lineage>
</organism>
<protein>
    <submittedName>
        <fullName evidence="1">Uncharacterized protein</fullName>
    </submittedName>
</protein>
<name>A0A4Z2EKL5_9TELE</name>
<accession>A0A4Z2EKL5</accession>
<dbReference type="Proteomes" id="UP000314294">
    <property type="component" value="Unassembled WGS sequence"/>
</dbReference>
<gene>
    <name evidence="1" type="ORF">EYF80_060502</name>
</gene>
<sequence length="15" mass="1533">MISAVGPPSASRSWS</sequence>
<reference evidence="1 2" key="1">
    <citation type="submission" date="2019-03" db="EMBL/GenBank/DDBJ databases">
        <title>First draft genome of Liparis tanakae, snailfish: a comprehensive survey of snailfish specific genes.</title>
        <authorList>
            <person name="Kim W."/>
            <person name="Song I."/>
            <person name="Jeong J.-H."/>
            <person name="Kim D."/>
            <person name="Kim S."/>
            <person name="Ryu S."/>
            <person name="Song J.Y."/>
            <person name="Lee S.K."/>
        </authorList>
    </citation>
    <scope>NUCLEOTIDE SEQUENCE [LARGE SCALE GENOMIC DNA]</scope>
    <source>
        <tissue evidence="1">Muscle</tissue>
    </source>
</reference>
<keyword evidence="2" id="KW-1185">Reference proteome</keyword>
<comment type="caution">
    <text evidence="1">The sequence shown here is derived from an EMBL/GenBank/DDBJ whole genome shotgun (WGS) entry which is preliminary data.</text>
</comment>